<proteinExistence type="predicted"/>
<evidence type="ECO:0000313" key="1">
    <source>
        <dbReference type="EMBL" id="GAI85110.1"/>
    </source>
</evidence>
<dbReference type="InterPro" id="IPR027417">
    <property type="entry name" value="P-loop_NTPase"/>
</dbReference>
<gene>
    <name evidence="1" type="ORF">S12H4_12525</name>
</gene>
<dbReference type="SUPFAM" id="SSF52540">
    <property type="entry name" value="P-loop containing nucleoside triphosphate hydrolases"/>
    <property type="match status" value="1"/>
</dbReference>
<dbReference type="AlphaFoldDB" id="X1TC11"/>
<dbReference type="PANTHER" id="PTHR46743:SF2">
    <property type="entry name" value="TEICHOIC ACIDS EXPORT ATP-BINDING PROTEIN TAGH"/>
    <property type="match status" value="1"/>
</dbReference>
<feature type="non-terminal residue" evidence="1">
    <location>
        <position position="138"/>
    </location>
</feature>
<sequence>MGKVASEGRTVLFVSHNMQAIRQLCTRGILLQEGKISYMGSANETVNVYEERLLYNKSENSTLLPHILYDNTKGERKLAYEIVKIEVLDESGKLKEKILTGDTVLFRIHYCSKHEIPVASIVIQISEKTHLKIFLSST</sequence>
<protein>
    <recommendedName>
        <fullName evidence="2">Wzt C-terminal domain-containing protein</fullName>
    </recommendedName>
</protein>
<reference evidence="1" key="1">
    <citation type="journal article" date="2014" name="Front. Microbiol.">
        <title>High frequency of phylogenetically diverse reductive dehalogenase-homologous genes in deep subseafloor sedimentary metagenomes.</title>
        <authorList>
            <person name="Kawai M."/>
            <person name="Futagami T."/>
            <person name="Toyoda A."/>
            <person name="Takaki Y."/>
            <person name="Nishi S."/>
            <person name="Hori S."/>
            <person name="Arai W."/>
            <person name="Tsubouchi T."/>
            <person name="Morono Y."/>
            <person name="Uchiyama I."/>
            <person name="Ito T."/>
            <person name="Fujiyama A."/>
            <person name="Inagaki F."/>
            <person name="Takami H."/>
        </authorList>
    </citation>
    <scope>NUCLEOTIDE SEQUENCE</scope>
    <source>
        <strain evidence="1">Expedition CK06-06</strain>
    </source>
</reference>
<name>X1TC11_9ZZZZ</name>
<dbReference type="PANTHER" id="PTHR46743">
    <property type="entry name" value="TEICHOIC ACIDS EXPORT ATP-BINDING PROTEIN TAGH"/>
    <property type="match status" value="1"/>
</dbReference>
<comment type="caution">
    <text evidence="1">The sequence shown here is derived from an EMBL/GenBank/DDBJ whole genome shotgun (WGS) entry which is preliminary data.</text>
</comment>
<dbReference type="InterPro" id="IPR050683">
    <property type="entry name" value="Bact_Polysacc_Export_ATP-bd"/>
</dbReference>
<organism evidence="1">
    <name type="scientific">marine sediment metagenome</name>
    <dbReference type="NCBI Taxonomy" id="412755"/>
    <lineage>
        <taxon>unclassified sequences</taxon>
        <taxon>metagenomes</taxon>
        <taxon>ecological metagenomes</taxon>
    </lineage>
</organism>
<dbReference type="EMBL" id="BARW01005995">
    <property type="protein sequence ID" value="GAI85110.1"/>
    <property type="molecule type" value="Genomic_DNA"/>
</dbReference>
<evidence type="ECO:0008006" key="2">
    <source>
        <dbReference type="Google" id="ProtNLM"/>
    </source>
</evidence>
<accession>X1TC11</accession>
<dbReference type="Gene3D" id="3.40.50.300">
    <property type="entry name" value="P-loop containing nucleotide triphosphate hydrolases"/>
    <property type="match status" value="1"/>
</dbReference>